<dbReference type="EMBL" id="UINC01054623">
    <property type="protein sequence ID" value="SVB72556.1"/>
    <property type="molecule type" value="Genomic_DNA"/>
</dbReference>
<keyword evidence="4" id="KW-0808">Transferase</keyword>
<evidence type="ECO:0000256" key="3">
    <source>
        <dbReference type="ARBA" id="ARBA00022676"/>
    </source>
</evidence>
<feature type="transmembrane region" description="Helical" evidence="8">
    <location>
        <begin position="144"/>
        <end position="163"/>
    </location>
</feature>
<dbReference type="AlphaFoldDB" id="A0A382GBC8"/>
<dbReference type="InterPro" id="IPR038731">
    <property type="entry name" value="RgtA/B/C-like"/>
</dbReference>
<protein>
    <recommendedName>
        <fullName evidence="9">Glycosyltransferase RgtA/B/C/D-like domain-containing protein</fullName>
    </recommendedName>
</protein>
<dbReference type="PANTHER" id="PTHR33908:SF11">
    <property type="entry name" value="MEMBRANE PROTEIN"/>
    <property type="match status" value="1"/>
</dbReference>
<accession>A0A382GBC8</accession>
<evidence type="ECO:0000256" key="5">
    <source>
        <dbReference type="ARBA" id="ARBA00022692"/>
    </source>
</evidence>
<dbReference type="GO" id="GO:0005886">
    <property type="term" value="C:plasma membrane"/>
    <property type="evidence" value="ECO:0007669"/>
    <property type="project" value="UniProtKB-SubCell"/>
</dbReference>
<name>A0A382GBC8_9ZZZZ</name>
<dbReference type="GO" id="GO:0016763">
    <property type="term" value="F:pentosyltransferase activity"/>
    <property type="evidence" value="ECO:0007669"/>
    <property type="project" value="TreeGrafter"/>
</dbReference>
<reference evidence="10" key="1">
    <citation type="submission" date="2018-05" db="EMBL/GenBank/DDBJ databases">
        <authorList>
            <person name="Lanie J.A."/>
            <person name="Ng W.-L."/>
            <person name="Kazmierczak K.M."/>
            <person name="Andrzejewski T.M."/>
            <person name="Davidsen T.M."/>
            <person name="Wayne K.J."/>
            <person name="Tettelin H."/>
            <person name="Glass J.I."/>
            <person name="Rusch D."/>
            <person name="Podicherti R."/>
            <person name="Tsui H.-C.T."/>
            <person name="Winkler M.E."/>
        </authorList>
    </citation>
    <scope>NUCLEOTIDE SEQUENCE</scope>
</reference>
<feature type="transmembrane region" description="Helical" evidence="8">
    <location>
        <begin position="21"/>
        <end position="43"/>
    </location>
</feature>
<evidence type="ECO:0000313" key="10">
    <source>
        <dbReference type="EMBL" id="SVB72556.1"/>
    </source>
</evidence>
<dbReference type="InterPro" id="IPR050297">
    <property type="entry name" value="LipidA_mod_glycosyltrf_83"/>
</dbReference>
<evidence type="ECO:0000256" key="7">
    <source>
        <dbReference type="ARBA" id="ARBA00023136"/>
    </source>
</evidence>
<feature type="transmembrane region" description="Helical" evidence="8">
    <location>
        <begin position="326"/>
        <end position="348"/>
    </location>
</feature>
<dbReference type="PANTHER" id="PTHR33908">
    <property type="entry name" value="MANNOSYLTRANSFERASE YKCB-RELATED"/>
    <property type="match status" value="1"/>
</dbReference>
<organism evidence="10">
    <name type="scientific">marine metagenome</name>
    <dbReference type="NCBI Taxonomy" id="408172"/>
    <lineage>
        <taxon>unclassified sequences</taxon>
        <taxon>metagenomes</taxon>
        <taxon>ecological metagenomes</taxon>
    </lineage>
</organism>
<keyword evidence="3" id="KW-0328">Glycosyltransferase</keyword>
<feature type="transmembrane region" description="Helical" evidence="8">
    <location>
        <begin position="303"/>
        <end position="320"/>
    </location>
</feature>
<sequence length="357" mass="40613">MKLNYQFNLPGGLGNISLHQIIPLTLVIILAISVRIPGLWVPLFGDEATTFWEHRSSAWNELFLYYNGPNQHSFFSFLSNLSIQIFGENEISFRLPSFLAGILAIPLTWIAGRLIVKSYSASLLAAFLVSFSTPLLEYSQQGRGYTLTVFLTLIIFICGQRILDSYKRNFLMWSSAFLAASLCMVSTLPSNIYFLAAYGVVILYELYRRNKDDTENLKKLVFIGAVPVFIMGIITTGYLFFIYEDLQQGIETYRIYAKMEGISSLQPTFNHSLDICEKLVLPWGPAFYILFAYGFLKLRQIGLVLIFIVPFLLNFITGIQGPPRSYYFFIPFIMLISAYGLIMLIDLISSSSTRIYL</sequence>
<keyword evidence="5 8" id="KW-0812">Transmembrane</keyword>
<evidence type="ECO:0000256" key="1">
    <source>
        <dbReference type="ARBA" id="ARBA00004651"/>
    </source>
</evidence>
<evidence type="ECO:0000256" key="8">
    <source>
        <dbReference type="SAM" id="Phobius"/>
    </source>
</evidence>
<feature type="transmembrane region" description="Helical" evidence="8">
    <location>
        <begin position="220"/>
        <end position="243"/>
    </location>
</feature>
<feature type="domain" description="Glycosyltransferase RgtA/B/C/D-like" evidence="9">
    <location>
        <begin position="75"/>
        <end position="211"/>
    </location>
</feature>
<evidence type="ECO:0000256" key="6">
    <source>
        <dbReference type="ARBA" id="ARBA00022989"/>
    </source>
</evidence>
<evidence type="ECO:0000259" key="9">
    <source>
        <dbReference type="Pfam" id="PF13231"/>
    </source>
</evidence>
<keyword evidence="2" id="KW-1003">Cell membrane</keyword>
<gene>
    <name evidence="10" type="ORF">METZ01_LOCUS225410</name>
</gene>
<keyword evidence="7 8" id="KW-0472">Membrane</keyword>
<evidence type="ECO:0000256" key="2">
    <source>
        <dbReference type="ARBA" id="ARBA00022475"/>
    </source>
</evidence>
<dbReference type="GO" id="GO:0008610">
    <property type="term" value="P:lipid biosynthetic process"/>
    <property type="evidence" value="ECO:0007669"/>
    <property type="project" value="UniProtKB-ARBA"/>
</dbReference>
<comment type="subcellular location">
    <subcellularLocation>
        <location evidence="1">Cell membrane</location>
        <topology evidence="1">Multi-pass membrane protein</topology>
    </subcellularLocation>
</comment>
<feature type="transmembrane region" description="Helical" evidence="8">
    <location>
        <begin position="119"/>
        <end position="138"/>
    </location>
</feature>
<feature type="non-terminal residue" evidence="10">
    <location>
        <position position="357"/>
    </location>
</feature>
<evidence type="ECO:0000256" key="4">
    <source>
        <dbReference type="ARBA" id="ARBA00022679"/>
    </source>
</evidence>
<keyword evidence="6 8" id="KW-1133">Transmembrane helix</keyword>
<dbReference type="Pfam" id="PF13231">
    <property type="entry name" value="PMT_2"/>
    <property type="match status" value="1"/>
</dbReference>
<proteinExistence type="predicted"/>
<feature type="transmembrane region" description="Helical" evidence="8">
    <location>
        <begin position="279"/>
        <end position="296"/>
    </location>
</feature>